<dbReference type="EMBL" id="PJNB01000001">
    <property type="protein sequence ID" value="PKW15062.1"/>
    <property type="molecule type" value="Genomic_DNA"/>
</dbReference>
<reference evidence="5" key="1">
    <citation type="submission" date="2017-12" db="EMBL/GenBank/DDBJ databases">
        <title>Sequencing the genomes of 1000 Actinobacteria strains.</title>
        <authorList>
            <person name="Klenk H.-P."/>
        </authorList>
    </citation>
    <scope>NUCLEOTIDE SEQUENCE [LARGE SCALE GENOMIC DNA]</scope>
    <source>
        <strain evidence="5">DSM 44228</strain>
    </source>
</reference>
<dbReference type="Gene3D" id="1.10.10.10">
    <property type="entry name" value="Winged helix-like DNA-binding domain superfamily/Winged helix DNA-binding domain"/>
    <property type="match status" value="1"/>
</dbReference>
<name>A0A2N3XWM8_SACSN</name>
<proteinExistence type="predicted"/>
<keyword evidence="3" id="KW-0804">Transcription</keyword>
<feature type="domain" description="HTH gntR-type" evidence="4">
    <location>
        <begin position="21"/>
        <end position="88"/>
    </location>
</feature>
<dbReference type="PROSITE" id="PS50949">
    <property type="entry name" value="HTH_GNTR"/>
    <property type="match status" value="1"/>
</dbReference>
<dbReference type="Pfam" id="PF07729">
    <property type="entry name" value="FCD"/>
    <property type="match status" value="1"/>
</dbReference>
<evidence type="ECO:0000256" key="1">
    <source>
        <dbReference type="ARBA" id="ARBA00023015"/>
    </source>
</evidence>
<dbReference type="GO" id="GO:0003700">
    <property type="term" value="F:DNA-binding transcription factor activity"/>
    <property type="evidence" value="ECO:0007669"/>
    <property type="project" value="InterPro"/>
</dbReference>
<gene>
    <name evidence="5" type="ORF">A8926_2740</name>
</gene>
<dbReference type="STRING" id="994479.GCA_000194155_02698"/>
<dbReference type="AlphaFoldDB" id="A0A2N3XWM8"/>
<dbReference type="RefSeq" id="WP_010695485.1">
    <property type="nucleotide sequence ID" value="NZ_CP061007.1"/>
</dbReference>
<dbReference type="InterPro" id="IPR008920">
    <property type="entry name" value="TF_FadR/GntR_C"/>
</dbReference>
<dbReference type="GO" id="GO:0003677">
    <property type="term" value="F:DNA binding"/>
    <property type="evidence" value="ECO:0007669"/>
    <property type="project" value="UniProtKB-KW"/>
</dbReference>
<sequence>MTTSDPWVDLLTADRALLDRTSTAERVADVLRQRVIDGALAPGTRLSEESAGKALAVSRNTLREAFRLLVHERLLAHEFHRGVFVRVLSADDVIDLYRVRRLLETSAVRRAGEAAPELVAAVDGAVADGERAAENERWGDVGTANMRFHEALAALAASPRVNETMRQLLAELRLAFHVMSRPREFHEPYLELNREIADLITNGSMDAAAERLDEYFDAAETQLVAAYRTYNTG</sequence>
<keyword evidence="1" id="KW-0805">Transcription regulation</keyword>
<dbReference type="InterPro" id="IPR011711">
    <property type="entry name" value="GntR_C"/>
</dbReference>
<protein>
    <submittedName>
        <fullName evidence="5">GntR family transcriptional regulator</fullName>
    </submittedName>
</protein>
<evidence type="ECO:0000313" key="5">
    <source>
        <dbReference type="EMBL" id="PKW15062.1"/>
    </source>
</evidence>
<dbReference type="InterPro" id="IPR036388">
    <property type="entry name" value="WH-like_DNA-bd_sf"/>
</dbReference>
<evidence type="ECO:0000259" key="4">
    <source>
        <dbReference type="PROSITE" id="PS50949"/>
    </source>
</evidence>
<dbReference type="InterPro" id="IPR036390">
    <property type="entry name" value="WH_DNA-bd_sf"/>
</dbReference>
<accession>A0A2N3XWM8</accession>
<dbReference type="PANTHER" id="PTHR43537:SF45">
    <property type="entry name" value="GNTR FAMILY REGULATORY PROTEIN"/>
    <property type="match status" value="1"/>
</dbReference>
<dbReference type="SUPFAM" id="SSF46785">
    <property type="entry name" value="Winged helix' DNA-binding domain"/>
    <property type="match status" value="1"/>
</dbReference>
<dbReference type="Proteomes" id="UP000233786">
    <property type="component" value="Unassembled WGS sequence"/>
</dbReference>
<evidence type="ECO:0000313" key="6">
    <source>
        <dbReference type="Proteomes" id="UP000233786"/>
    </source>
</evidence>
<dbReference type="Pfam" id="PF00392">
    <property type="entry name" value="GntR"/>
    <property type="match status" value="1"/>
</dbReference>
<comment type="caution">
    <text evidence="5">The sequence shown here is derived from an EMBL/GenBank/DDBJ whole genome shotgun (WGS) entry which is preliminary data.</text>
</comment>
<dbReference type="SUPFAM" id="SSF48008">
    <property type="entry name" value="GntR ligand-binding domain-like"/>
    <property type="match status" value="1"/>
</dbReference>
<dbReference type="CDD" id="cd07377">
    <property type="entry name" value="WHTH_GntR"/>
    <property type="match status" value="1"/>
</dbReference>
<dbReference type="Gene3D" id="1.20.120.530">
    <property type="entry name" value="GntR ligand-binding domain-like"/>
    <property type="match status" value="1"/>
</dbReference>
<dbReference type="InterPro" id="IPR000524">
    <property type="entry name" value="Tscrpt_reg_HTH_GntR"/>
</dbReference>
<keyword evidence="6" id="KW-1185">Reference proteome</keyword>
<organism evidence="5 6">
    <name type="scientific">Saccharopolyspora spinosa</name>
    <dbReference type="NCBI Taxonomy" id="60894"/>
    <lineage>
        <taxon>Bacteria</taxon>
        <taxon>Bacillati</taxon>
        <taxon>Actinomycetota</taxon>
        <taxon>Actinomycetes</taxon>
        <taxon>Pseudonocardiales</taxon>
        <taxon>Pseudonocardiaceae</taxon>
        <taxon>Saccharopolyspora</taxon>
    </lineage>
</organism>
<dbReference type="PANTHER" id="PTHR43537">
    <property type="entry name" value="TRANSCRIPTIONAL REGULATOR, GNTR FAMILY"/>
    <property type="match status" value="1"/>
</dbReference>
<dbReference type="OrthoDB" id="5243844at2"/>
<dbReference type="SMART" id="SM00895">
    <property type="entry name" value="FCD"/>
    <property type="match status" value="1"/>
</dbReference>
<evidence type="ECO:0000256" key="2">
    <source>
        <dbReference type="ARBA" id="ARBA00023125"/>
    </source>
</evidence>
<dbReference type="SMART" id="SM00345">
    <property type="entry name" value="HTH_GNTR"/>
    <property type="match status" value="1"/>
</dbReference>
<keyword evidence="2" id="KW-0238">DNA-binding</keyword>
<evidence type="ECO:0000256" key="3">
    <source>
        <dbReference type="ARBA" id="ARBA00023163"/>
    </source>
</evidence>